<reference evidence="2 3" key="1">
    <citation type="submission" date="2016-10" db="EMBL/GenBank/DDBJ databases">
        <authorList>
            <person name="de Groot N.N."/>
        </authorList>
    </citation>
    <scope>NUCLEOTIDE SEQUENCE [LARGE SCALE GENOMIC DNA]</scope>
    <source>
        <strain evidence="3">E92,LMG 26720,CCM 7988</strain>
    </source>
</reference>
<dbReference type="STRING" id="1079859.SAMN04515674_1026"/>
<evidence type="ECO:0000256" key="1">
    <source>
        <dbReference type="SAM" id="SignalP"/>
    </source>
</evidence>
<feature type="chain" id="PRO_5011561534" evidence="1">
    <location>
        <begin position="23"/>
        <end position="447"/>
    </location>
</feature>
<dbReference type="AlphaFoldDB" id="A0A1I5NMM0"/>
<sequence>MKQLIKYITLLCALIAPWAVQAQSTTVYSGTSDVGGTTEYSQYLYIGSGAIITIPAGKQWIIASQYVYIDPGASISGPGQMIFENPGKIGTLNETVAWAGQPTTVHGGNSKILTSVLIRNPNNIVLGWVTILPSVEIATTNTDNTLYIGSSLTWAAKNADSTALMGNDIILANNDLRFSSLATQTGSDANSFAVTNGTGHVVKDSYSSDWLFPVGMAEGDYTPATVSPAAANGVHVNVASYSNSSPTETTTQGIGRTWNIYGENASGAYITLQHNTATNQTDFKPQKNFVSQYGATPNNTGDAPSQTGWQVNTITASASTAGTEPSSEVNSRNYSALATSATANEAFYTKESQACEPFDITVSGGNSQNIYKTDGSITITGFTPGHTYLISYNFNGTVQSGVTYQADAAGKILITGFTKGTYDAFDFKNDTGCSTGVFTGKTVTLTN</sequence>
<keyword evidence="1" id="KW-0732">Signal</keyword>
<organism evidence="2 3">
    <name type="scientific">Pseudarcicella hirudinis</name>
    <dbReference type="NCBI Taxonomy" id="1079859"/>
    <lineage>
        <taxon>Bacteria</taxon>
        <taxon>Pseudomonadati</taxon>
        <taxon>Bacteroidota</taxon>
        <taxon>Cytophagia</taxon>
        <taxon>Cytophagales</taxon>
        <taxon>Flectobacillaceae</taxon>
        <taxon>Pseudarcicella</taxon>
    </lineage>
</organism>
<proteinExistence type="predicted"/>
<dbReference type="EMBL" id="FOXH01000002">
    <property type="protein sequence ID" value="SFP22566.1"/>
    <property type="molecule type" value="Genomic_DNA"/>
</dbReference>
<feature type="signal peptide" evidence="1">
    <location>
        <begin position="1"/>
        <end position="22"/>
    </location>
</feature>
<evidence type="ECO:0000313" key="3">
    <source>
        <dbReference type="Proteomes" id="UP000199306"/>
    </source>
</evidence>
<dbReference type="Proteomes" id="UP000199306">
    <property type="component" value="Unassembled WGS sequence"/>
</dbReference>
<protein>
    <submittedName>
        <fullName evidence="2">Uncharacterized protein</fullName>
    </submittedName>
</protein>
<name>A0A1I5NMM0_9BACT</name>
<keyword evidence="3" id="KW-1185">Reference proteome</keyword>
<evidence type="ECO:0000313" key="2">
    <source>
        <dbReference type="EMBL" id="SFP22566.1"/>
    </source>
</evidence>
<gene>
    <name evidence="2" type="ORF">SAMN04515674_1026</name>
</gene>
<accession>A0A1I5NMM0</accession>